<name>A0A0J8GW38_9ALTE</name>
<dbReference type="OrthoDB" id="6638317at2"/>
<dbReference type="STRING" id="1513271.XM47_02505"/>
<evidence type="ECO:0000313" key="3">
    <source>
        <dbReference type="Proteomes" id="UP000037600"/>
    </source>
</evidence>
<keyword evidence="1" id="KW-0812">Transmembrane</keyword>
<dbReference type="Proteomes" id="UP000037600">
    <property type="component" value="Unassembled WGS sequence"/>
</dbReference>
<keyword evidence="1" id="KW-1133">Transmembrane helix</keyword>
<keyword evidence="1" id="KW-0472">Membrane</keyword>
<dbReference type="RefSeq" id="WP_048689062.1">
    <property type="nucleotide sequence ID" value="NZ_KQ130482.1"/>
</dbReference>
<sequence>MKAKNILLSALVLILLSVIIFIAMSIKWEKVEQEIGLSSEAASSPLLVASELVKLKGKTLTTLDSKYKLVENNQLQLPIQSSLILDEASLKEYESLDVRTLDWVTQGGHLIYVLSPRHEMLINALANFQQMTGVVPSLVDGNKRRNNILVTPTANLEIEYAKEKAKIYTPYQYQFEQCSGTKYSVKIPIKDEADEGTKPEQDSEKDSEQEQVNQDITLICEMQYGEGYITFIPSIDPISNMGIKHLDHGAYLYWLIGSNQDLYYLPSLVAPSWLYALWQWSWLFVVLTISSIAGLIWHLVVRDGRGITPIEDKQTPFSIHIEASGHFMFSNNHQAEVKQSLINDLNKKLEAKIPHFKYLELNKQIEALAKLTNLEPQIIEKLLTSEIPQDSAEKIKFIKLFRTLRKSL</sequence>
<feature type="transmembrane region" description="Helical" evidence="1">
    <location>
        <begin position="280"/>
        <end position="300"/>
    </location>
</feature>
<dbReference type="AlphaFoldDB" id="A0A0J8GW38"/>
<gene>
    <name evidence="2" type="ORF">XM47_02505</name>
</gene>
<keyword evidence="3" id="KW-1185">Reference proteome</keyword>
<reference evidence="2 3" key="1">
    <citation type="submission" date="2015-04" db="EMBL/GenBank/DDBJ databases">
        <title>Draft Genome Sequence of the Novel Agar-Digesting Marine Bacterium Q1.</title>
        <authorList>
            <person name="Li Y."/>
            <person name="Li D."/>
            <person name="Chen G."/>
            <person name="Du Z."/>
        </authorList>
    </citation>
    <scope>NUCLEOTIDE SEQUENCE [LARGE SCALE GENOMIC DNA]</scope>
    <source>
        <strain evidence="2 3">Q1</strain>
    </source>
</reference>
<evidence type="ECO:0000256" key="1">
    <source>
        <dbReference type="SAM" id="Phobius"/>
    </source>
</evidence>
<protein>
    <recommendedName>
        <fullName evidence="4">DUF4350 domain-containing protein</fullName>
    </recommendedName>
</protein>
<proteinExistence type="predicted"/>
<organism evidence="2 3">
    <name type="scientific">Catenovulum maritimum</name>
    <dbReference type="NCBI Taxonomy" id="1513271"/>
    <lineage>
        <taxon>Bacteria</taxon>
        <taxon>Pseudomonadati</taxon>
        <taxon>Pseudomonadota</taxon>
        <taxon>Gammaproteobacteria</taxon>
        <taxon>Alteromonadales</taxon>
        <taxon>Alteromonadaceae</taxon>
        <taxon>Catenovulum</taxon>
    </lineage>
</organism>
<comment type="caution">
    <text evidence="2">The sequence shown here is derived from an EMBL/GenBank/DDBJ whole genome shotgun (WGS) entry which is preliminary data.</text>
</comment>
<dbReference type="EMBL" id="LAZL01000002">
    <property type="protein sequence ID" value="KMT66982.1"/>
    <property type="molecule type" value="Genomic_DNA"/>
</dbReference>
<evidence type="ECO:0008006" key="4">
    <source>
        <dbReference type="Google" id="ProtNLM"/>
    </source>
</evidence>
<accession>A0A0J8GW38</accession>
<evidence type="ECO:0000313" key="2">
    <source>
        <dbReference type="EMBL" id="KMT66982.1"/>
    </source>
</evidence>
<feature type="transmembrane region" description="Helical" evidence="1">
    <location>
        <begin position="6"/>
        <end position="26"/>
    </location>
</feature>